<feature type="compositionally biased region" description="Basic and acidic residues" evidence="5">
    <location>
        <begin position="407"/>
        <end position="416"/>
    </location>
</feature>
<dbReference type="EMBL" id="JBHRSP010000012">
    <property type="protein sequence ID" value="MFC3072790.1"/>
    <property type="molecule type" value="Genomic_DNA"/>
</dbReference>
<dbReference type="InterPro" id="IPR001343">
    <property type="entry name" value="Hemolysn_Ca-bd"/>
</dbReference>
<dbReference type="InterPro" id="IPR013858">
    <property type="entry name" value="Peptidase_M10B_C"/>
</dbReference>
<dbReference type="PROSITE" id="PS00330">
    <property type="entry name" value="HEMOLYSIN_CALCIUM"/>
    <property type="match status" value="3"/>
</dbReference>
<comment type="cofactor">
    <cofactor evidence="1">
        <name>Ca(2+)</name>
        <dbReference type="ChEBI" id="CHEBI:29108"/>
    </cofactor>
</comment>
<evidence type="ECO:0000313" key="7">
    <source>
        <dbReference type="EMBL" id="MFC3072790.1"/>
    </source>
</evidence>
<sequence length="499" mass="53141">MTGTGKTTKTIGLTSSNSINGVLSGYAWAGGSITYAFPTSWSTYGGSDYSGDNEHLNGFGVFSASQKAAARYMLDNAFGSSANNGFSVEGFTNLRIGAGSNSSANLRFAMSNDPEAAWAYYPSESEEGGDLWFGYEYNDDTPVAGNYEWTTILHEIGHALGLKHGHENEGKFKSLPFHVDSMEYSIMTYRAYIGAPVSGGYGNEEYGYAQTYMMLDIAALQRMYGADFSTNSGKTVYKWKPGSGDTYVNGKVGIDAASGADANRIFATIWDGGGTDTYDLTAYSSGVRIDLRPGKHSVFSDAQLAFLGGGPNDGFARGNIFNALLYKGDVRSLIENAKGGSGGDLIAGNQARNTLYGNGGNDKLYGFSGSDKLSGGSGHDKLYGGTGKDKLYGNSGNDRLSGGSGNDRLDGGKGNDKLTGGSGADDFVFRKGYGRDTIVDFKNNVDDIDLRSYGFSKVSQVLSRADQVGSDVHIELSSTDVIIIEDFRLKNLDSKDFLL</sequence>
<dbReference type="SUPFAM" id="SSF51120">
    <property type="entry name" value="beta-Roll"/>
    <property type="match status" value="2"/>
</dbReference>
<comment type="subcellular location">
    <subcellularLocation>
        <location evidence="2">Secreted</location>
    </subcellularLocation>
</comment>
<dbReference type="Pfam" id="PF08548">
    <property type="entry name" value="Peptidase_M10_C"/>
    <property type="match status" value="1"/>
</dbReference>
<evidence type="ECO:0000256" key="5">
    <source>
        <dbReference type="SAM" id="MobiDB-lite"/>
    </source>
</evidence>
<dbReference type="PANTHER" id="PTHR38340">
    <property type="entry name" value="S-LAYER PROTEIN"/>
    <property type="match status" value="1"/>
</dbReference>
<dbReference type="Gene3D" id="3.40.390.10">
    <property type="entry name" value="Collagenase (Catalytic Domain)"/>
    <property type="match status" value="1"/>
</dbReference>
<feature type="domain" description="Peptidase M10 serralysin C-terminal" evidence="6">
    <location>
        <begin position="227"/>
        <end position="456"/>
    </location>
</feature>
<reference evidence="8" key="1">
    <citation type="journal article" date="2019" name="Int. J. Syst. Evol. Microbiol.">
        <title>The Global Catalogue of Microorganisms (GCM) 10K type strain sequencing project: providing services to taxonomists for standard genome sequencing and annotation.</title>
        <authorList>
            <consortium name="The Broad Institute Genomics Platform"/>
            <consortium name="The Broad Institute Genome Sequencing Center for Infectious Disease"/>
            <person name="Wu L."/>
            <person name="Ma J."/>
        </authorList>
    </citation>
    <scope>NUCLEOTIDE SEQUENCE [LARGE SCALE GENOMIC DNA]</scope>
    <source>
        <strain evidence="8">KCTC 52677</strain>
    </source>
</reference>
<dbReference type="InterPro" id="IPR011049">
    <property type="entry name" value="Serralysin-like_metalloprot_C"/>
</dbReference>
<organism evidence="7 8">
    <name type="scientific">Shinella pollutisoli</name>
    <dbReference type="NCBI Taxonomy" id="2250594"/>
    <lineage>
        <taxon>Bacteria</taxon>
        <taxon>Pseudomonadati</taxon>
        <taxon>Pseudomonadota</taxon>
        <taxon>Alphaproteobacteria</taxon>
        <taxon>Hyphomicrobiales</taxon>
        <taxon>Rhizobiaceae</taxon>
        <taxon>Shinella</taxon>
    </lineage>
</organism>
<feature type="region of interest" description="Disordered" evidence="5">
    <location>
        <begin position="387"/>
        <end position="417"/>
    </location>
</feature>
<proteinExistence type="predicted"/>
<protein>
    <submittedName>
        <fullName evidence="7">M10 family metallopeptidase</fullName>
    </submittedName>
</protein>
<name>A0ABV7DCY5_9HYPH</name>
<keyword evidence="8" id="KW-1185">Reference proteome</keyword>
<dbReference type="InterPro" id="IPR018511">
    <property type="entry name" value="Hemolysin-typ_Ca-bd_CS"/>
</dbReference>
<gene>
    <name evidence="7" type="ORF">ACFOHH_06740</name>
</gene>
<evidence type="ECO:0000256" key="2">
    <source>
        <dbReference type="ARBA" id="ARBA00004613"/>
    </source>
</evidence>
<keyword evidence="3" id="KW-0964">Secreted</keyword>
<evidence type="ECO:0000256" key="1">
    <source>
        <dbReference type="ARBA" id="ARBA00001913"/>
    </source>
</evidence>
<evidence type="ECO:0000313" key="8">
    <source>
        <dbReference type="Proteomes" id="UP001595377"/>
    </source>
</evidence>
<dbReference type="SUPFAM" id="SSF55486">
    <property type="entry name" value="Metalloproteases ('zincins'), catalytic domain"/>
    <property type="match status" value="1"/>
</dbReference>
<dbReference type="Pfam" id="PF00353">
    <property type="entry name" value="HemolysinCabind"/>
    <property type="match status" value="2"/>
</dbReference>
<evidence type="ECO:0000256" key="4">
    <source>
        <dbReference type="ARBA" id="ARBA00022737"/>
    </source>
</evidence>
<dbReference type="CDD" id="cd04277">
    <property type="entry name" value="ZnMc_serralysin_like"/>
    <property type="match status" value="1"/>
</dbReference>
<dbReference type="RefSeq" id="WP_306766219.1">
    <property type="nucleotide sequence ID" value="NZ_JANFDG010000006.1"/>
</dbReference>
<dbReference type="Gene3D" id="2.150.10.10">
    <property type="entry name" value="Serralysin-like metalloprotease, C-terminal"/>
    <property type="match status" value="2"/>
</dbReference>
<keyword evidence="4" id="KW-0677">Repeat</keyword>
<dbReference type="InterPro" id="IPR034033">
    <property type="entry name" value="Serralysin-like"/>
</dbReference>
<evidence type="ECO:0000256" key="3">
    <source>
        <dbReference type="ARBA" id="ARBA00022525"/>
    </source>
</evidence>
<dbReference type="PRINTS" id="PR00313">
    <property type="entry name" value="CABNDNGRPT"/>
</dbReference>
<comment type="caution">
    <text evidence="7">The sequence shown here is derived from an EMBL/GenBank/DDBJ whole genome shotgun (WGS) entry which is preliminary data.</text>
</comment>
<dbReference type="PANTHER" id="PTHR38340:SF1">
    <property type="entry name" value="S-LAYER PROTEIN"/>
    <property type="match status" value="1"/>
</dbReference>
<dbReference type="InterPro" id="IPR050557">
    <property type="entry name" value="RTX_toxin/Mannuronan_C5-epim"/>
</dbReference>
<dbReference type="Proteomes" id="UP001595377">
    <property type="component" value="Unassembled WGS sequence"/>
</dbReference>
<dbReference type="InterPro" id="IPR024079">
    <property type="entry name" value="MetalloPept_cat_dom_sf"/>
</dbReference>
<evidence type="ECO:0000259" key="6">
    <source>
        <dbReference type="Pfam" id="PF08548"/>
    </source>
</evidence>
<accession>A0ABV7DCY5</accession>